<dbReference type="Gene3D" id="1.10.8.430">
    <property type="entry name" value="Helical domain of apoptotic protease-activating factors"/>
    <property type="match status" value="1"/>
</dbReference>
<evidence type="ECO:0000313" key="11">
    <source>
        <dbReference type="EMBL" id="PSS06212.1"/>
    </source>
</evidence>
<keyword evidence="2" id="KW-0433">Leucine-rich repeat</keyword>
<dbReference type="Pfam" id="PF00931">
    <property type="entry name" value="NB-ARC"/>
    <property type="match status" value="1"/>
</dbReference>
<dbReference type="EMBL" id="NKQK01000017">
    <property type="protein sequence ID" value="PSS06212.1"/>
    <property type="molecule type" value="Genomic_DNA"/>
</dbReference>
<dbReference type="InterPro" id="IPR055414">
    <property type="entry name" value="LRR_R13L4/SHOC2-like"/>
</dbReference>
<dbReference type="PRINTS" id="PR00364">
    <property type="entry name" value="DISEASERSIST"/>
</dbReference>
<keyword evidence="5" id="KW-0611">Plant defense</keyword>
<evidence type="ECO:0000256" key="5">
    <source>
        <dbReference type="ARBA" id="ARBA00022821"/>
    </source>
</evidence>
<keyword evidence="12" id="KW-1185">Reference proteome</keyword>
<dbReference type="Gene3D" id="3.80.10.10">
    <property type="entry name" value="Ribonuclease Inhibitor"/>
    <property type="match status" value="1"/>
</dbReference>
<dbReference type="CDD" id="cd14798">
    <property type="entry name" value="RX-CC_like"/>
    <property type="match status" value="1"/>
</dbReference>
<evidence type="ECO:0000256" key="6">
    <source>
        <dbReference type="ARBA" id="ARBA00022840"/>
    </source>
</evidence>
<proteinExistence type="inferred from homology"/>
<organism evidence="11 12">
    <name type="scientific">Actinidia chinensis var. chinensis</name>
    <name type="common">Chinese soft-hair kiwi</name>
    <dbReference type="NCBI Taxonomy" id="1590841"/>
    <lineage>
        <taxon>Eukaryota</taxon>
        <taxon>Viridiplantae</taxon>
        <taxon>Streptophyta</taxon>
        <taxon>Embryophyta</taxon>
        <taxon>Tracheophyta</taxon>
        <taxon>Spermatophyta</taxon>
        <taxon>Magnoliopsida</taxon>
        <taxon>eudicotyledons</taxon>
        <taxon>Gunneridae</taxon>
        <taxon>Pentapetalae</taxon>
        <taxon>asterids</taxon>
        <taxon>Ericales</taxon>
        <taxon>Actinidiaceae</taxon>
        <taxon>Actinidia</taxon>
    </lineage>
</organism>
<dbReference type="InParanoid" id="A0A2R6QDI0"/>
<keyword evidence="3" id="KW-0677">Repeat</keyword>
<dbReference type="STRING" id="1590841.A0A2R6QDI0"/>
<feature type="domain" description="Disease resistance R13L4/SHOC-2-like LRR" evidence="10">
    <location>
        <begin position="599"/>
        <end position="884"/>
    </location>
</feature>
<comment type="similarity">
    <text evidence="1">Belongs to the disease resistance NB-LRR family.</text>
</comment>
<dbReference type="OMA" id="TICTIHY"/>
<dbReference type="GO" id="GO:0005524">
    <property type="term" value="F:ATP binding"/>
    <property type="evidence" value="ECO:0007669"/>
    <property type="project" value="UniProtKB-KW"/>
</dbReference>
<feature type="non-terminal residue" evidence="11">
    <location>
        <position position="1"/>
    </location>
</feature>
<dbReference type="FunFam" id="3.40.50.300:FF:001091">
    <property type="entry name" value="Probable disease resistance protein At1g61300"/>
    <property type="match status" value="1"/>
</dbReference>
<feature type="domain" description="Disease resistance N-terminal" evidence="8">
    <location>
        <begin position="37"/>
        <end position="122"/>
    </location>
</feature>
<dbReference type="InterPro" id="IPR032675">
    <property type="entry name" value="LRR_dom_sf"/>
</dbReference>
<dbReference type="Gene3D" id="1.10.10.10">
    <property type="entry name" value="Winged helix-like DNA-binding domain superfamily/Winged helix DNA-binding domain"/>
    <property type="match status" value="1"/>
</dbReference>
<dbReference type="GO" id="GO:0098542">
    <property type="term" value="P:defense response to other organism"/>
    <property type="evidence" value="ECO:0007669"/>
    <property type="project" value="TreeGrafter"/>
</dbReference>
<dbReference type="InterPro" id="IPR036388">
    <property type="entry name" value="WH-like_DNA-bd_sf"/>
</dbReference>
<dbReference type="Gramene" id="PSS06212">
    <property type="protein sequence ID" value="PSS06212"/>
    <property type="gene ID" value="CEY00_Acc19663"/>
</dbReference>
<dbReference type="GO" id="GO:0051607">
    <property type="term" value="P:defense response to virus"/>
    <property type="evidence" value="ECO:0007669"/>
    <property type="project" value="UniProtKB-ARBA"/>
</dbReference>
<dbReference type="PANTHER" id="PTHR23155">
    <property type="entry name" value="DISEASE RESISTANCE PROTEIN RP"/>
    <property type="match status" value="1"/>
</dbReference>
<evidence type="ECO:0000256" key="1">
    <source>
        <dbReference type="ARBA" id="ARBA00008894"/>
    </source>
</evidence>
<comment type="caution">
    <text evidence="11">The sequence shown here is derived from an EMBL/GenBank/DDBJ whole genome shotgun (WGS) entry which is preliminary data.</text>
</comment>
<dbReference type="SUPFAM" id="SSF52540">
    <property type="entry name" value="P-loop containing nucleoside triphosphate hydrolases"/>
    <property type="match status" value="1"/>
</dbReference>
<keyword evidence="4" id="KW-0547">Nucleotide-binding</keyword>
<keyword evidence="6" id="KW-0067">ATP-binding</keyword>
<dbReference type="PANTHER" id="PTHR23155:SF1193">
    <property type="entry name" value="DISEASE RESISTANCE PROTEIN RPP13-RELATED"/>
    <property type="match status" value="1"/>
</dbReference>
<dbReference type="FunFam" id="1.10.10.10:FF:000322">
    <property type="entry name" value="Probable disease resistance protein At1g63360"/>
    <property type="match status" value="1"/>
</dbReference>
<dbReference type="Gene3D" id="3.40.50.300">
    <property type="entry name" value="P-loop containing nucleotide triphosphate hydrolases"/>
    <property type="match status" value="1"/>
</dbReference>
<dbReference type="Pfam" id="PF23598">
    <property type="entry name" value="LRR_14"/>
    <property type="match status" value="1"/>
</dbReference>
<dbReference type="FunCoup" id="A0A2R6QDI0">
    <property type="interactions" value="16"/>
</dbReference>
<dbReference type="InterPro" id="IPR027417">
    <property type="entry name" value="P-loop_NTPase"/>
</dbReference>
<dbReference type="InterPro" id="IPR002182">
    <property type="entry name" value="NB-ARC"/>
</dbReference>
<dbReference type="OrthoDB" id="3027644at2759"/>
<evidence type="ECO:0000256" key="4">
    <source>
        <dbReference type="ARBA" id="ARBA00022741"/>
    </source>
</evidence>
<dbReference type="GO" id="GO:0043531">
    <property type="term" value="F:ADP binding"/>
    <property type="evidence" value="ECO:0007669"/>
    <property type="project" value="InterPro"/>
</dbReference>
<dbReference type="InterPro" id="IPR042197">
    <property type="entry name" value="Apaf_helical"/>
</dbReference>
<dbReference type="InterPro" id="IPR044974">
    <property type="entry name" value="Disease_R_plants"/>
</dbReference>
<dbReference type="Pfam" id="PF18052">
    <property type="entry name" value="Rx_N"/>
    <property type="match status" value="1"/>
</dbReference>
<protein>
    <submittedName>
        <fullName evidence="11">Disease resistance protein</fullName>
    </submittedName>
</protein>
<dbReference type="AlphaFoldDB" id="A0A2R6QDI0"/>
<dbReference type="Gene3D" id="1.20.5.4130">
    <property type="match status" value="1"/>
</dbReference>
<dbReference type="Pfam" id="PF23559">
    <property type="entry name" value="WHD_DRP"/>
    <property type="match status" value="1"/>
</dbReference>
<dbReference type="InterPro" id="IPR038005">
    <property type="entry name" value="RX-like_CC"/>
</dbReference>
<dbReference type="FunFam" id="1.10.8.430:FF:000003">
    <property type="entry name" value="Probable disease resistance protein At5g66910"/>
    <property type="match status" value="1"/>
</dbReference>
<evidence type="ECO:0000259" key="8">
    <source>
        <dbReference type="Pfam" id="PF18052"/>
    </source>
</evidence>
<feature type="domain" description="Disease resistance protein winged helix" evidence="9">
    <location>
        <begin position="468"/>
        <end position="536"/>
    </location>
</feature>
<evidence type="ECO:0000256" key="2">
    <source>
        <dbReference type="ARBA" id="ARBA00022614"/>
    </source>
</evidence>
<evidence type="ECO:0000259" key="9">
    <source>
        <dbReference type="Pfam" id="PF23559"/>
    </source>
</evidence>
<evidence type="ECO:0000313" key="12">
    <source>
        <dbReference type="Proteomes" id="UP000241394"/>
    </source>
</evidence>
<evidence type="ECO:0000259" key="10">
    <source>
        <dbReference type="Pfam" id="PF23598"/>
    </source>
</evidence>
<name>A0A2R6QDI0_ACTCC</name>
<feature type="domain" description="NB-ARC" evidence="7">
    <location>
        <begin position="204"/>
        <end position="378"/>
    </location>
</feature>
<dbReference type="InterPro" id="IPR041118">
    <property type="entry name" value="Rx_N"/>
</dbReference>
<sequence>ILRFSMRSYDPIRKTPKTIQVSGKQGIELRRRMVDAVVSFVVRRLGDLLIEQVIFHQGVRDEVQWLRNKLKYMLCFLKDAEEKQDKDYRIQMWISDIRDVAYDTEDIIDNFILEVEEGRTTKKMGLNGWFEKYLCICSKQATLYGIGIEINSLKNRLEEIQRNQEIFKIENIGDSREDLSCGRLNQQRRERPYKDNELVVGFKNDVALLMSKLIKEDPHRWVVSIVGMGGLGKTTIARKLYNTSSLIEQFDFDAWVSVSKDYSIQDLLQRTVKSFKKPATKEEFEMLEKMKEEDLESYLRDLLKGLRYLVVFDDIWDVEAWESLRRALPDNKNGSRVIITTRQKVVAEHLNERTYVYELPFLEEVESWELFCKKVLPNCNEVDDKNTCIPQDLESMAREMVKKCHGLPLAIIVLGGLLSRKHPEEWPKIQKHMWRHIREDNVHVQHILALSFHDLPHHLKCCFLYLGLFPEDFEINANKLYPLWVAEGFINLDKESEEIATECLKELCDRSMLQVVRKKWRRIISCRIHDILRDFAIEKSKELNFLQFFDGALVPKSRRLAIPCGLQRFVSLDHSNLCLRTFQVFKLENESAEIDQLVLICKKLRLLRVLNLWNLPLNPPQGREQNRLAEAIGKLIHLRYLGLNRIQIDDISPFIGNLQALQTLELKGDYDNPILLPDEIYKAKHLRHLLGAYKWPFRVDNLTNLRTLNFVVVEDQMEFDPMNFINLRELSVYIVGESNIFTLDSIGKLTVLQSFRLYVPYEGSPWFPPLRPLSHCQHLLQLRLSNNRPHWKLPTELHEFLPNLKFLFLNAYAWMTEDPMPILEKLPQLRILELRTYRVNKLVCTARGFPQLQFLNIFICAVEELQVEEGGMPLLKGLTVDGYVRIPERLKSIPSIPWRYSDDWAF</sequence>
<evidence type="ECO:0000256" key="3">
    <source>
        <dbReference type="ARBA" id="ARBA00022737"/>
    </source>
</evidence>
<gene>
    <name evidence="11" type="ORF">CEY00_Acc19663</name>
</gene>
<accession>A0A2R6QDI0</accession>
<reference evidence="12" key="2">
    <citation type="journal article" date="2018" name="BMC Genomics">
        <title>A manually annotated Actinidia chinensis var. chinensis (kiwifruit) genome highlights the challenges associated with draft genomes and gene prediction in plants.</title>
        <authorList>
            <person name="Pilkington S.M."/>
            <person name="Crowhurst R."/>
            <person name="Hilario E."/>
            <person name="Nardozza S."/>
            <person name="Fraser L."/>
            <person name="Peng Y."/>
            <person name="Gunaseelan K."/>
            <person name="Simpson R."/>
            <person name="Tahir J."/>
            <person name="Deroles S.C."/>
            <person name="Templeton K."/>
            <person name="Luo Z."/>
            <person name="Davy M."/>
            <person name="Cheng C."/>
            <person name="McNeilage M."/>
            <person name="Scaglione D."/>
            <person name="Liu Y."/>
            <person name="Zhang Q."/>
            <person name="Datson P."/>
            <person name="De Silva N."/>
            <person name="Gardiner S.E."/>
            <person name="Bassett H."/>
            <person name="Chagne D."/>
            <person name="McCallum J."/>
            <person name="Dzierzon H."/>
            <person name="Deng C."/>
            <person name="Wang Y.Y."/>
            <person name="Barron L."/>
            <person name="Manako K."/>
            <person name="Bowen J."/>
            <person name="Foster T.M."/>
            <person name="Erridge Z.A."/>
            <person name="Tiffin H."/>
            <person name="Waite C.N."/>
            <person name="Davies K.M."/>
            <person name="Grierson E.P."/>
            <person name="Laing W.A."/>
            <person name="Kirk R."/>
            <person name="Chen X."/>
            <person name="Wood M."/>
            <person name="Montefiori M."/>
            <person name="Brummell D.A."/>
            <person name="Schwinn K.E."/>
            <person name="Catanach A."/>
            <person name="Fullerton C."/>
            <person name="Li D."/>
            <person name="Meiyalaghan S."/>
            <person name="Nieuwenhuizen N."/>
            <person name="Read N."/>
            <person name="Prakash R."/>
            <person name="Hunter D."/>
            <person name="Zhang H."/>
            <person name="McKenzie M."/>
            <person name="Knabel M."/>
            <person name="Harris A."/>
            <person name="Allan A.C."/>
            <person name="Gleave A."/>
            <person name="Chen A."/>
            <person name="Janssen B.J."/>
            <person name="Plunkett B."/>
            <person name="Ampomah-Dwamena C."/>
            <person name="Voogd C."/>
            <person name="Leif D."/>
            <person name="Lafferty D."/>
            <person name="Souleyre E.J.F."/>
            <person name="Varkonyi-Gasic E."/>
            <person name="Gambi F."/>
            <person name="Hanley J."/>
            <person name="Yao J.L."/>
            <person name="Cheung J."/>
            <person name="David K.M."/>
            <person name="Warren B."/>
            <person name="Marsh K."/>
            <person name="Snowden K.C."/>
            <person name="Lin-Wang K."/>
            <person name="Brian L."/>
            <person name="Martinez-Sanchez M."/>
            <person name="Wang M."/>
            <person name="Ileperuma N."/>
            <person name="Macnee N."/>
            <person name="Campin R."/>
            <person name="McAtee P."/>
            <person name="Drummond R.S.M."/>
            <person name="Espley R.V."/>
            <person name="Ireland H.S."/>
            <person name="Wu R."/>
            <person name="Atkinson R.G."/>
            <person name="Karunairetnam S."/>
            <person name="Bulley S."/>
            <person name="Chunkath S."/>
            <person name="Hanley Z."/>
            <person name="Storey R."/>
            <person name="Thrimawithana A.H."/>
            <person name="Thomson S."/>
            <person name="David C."/>
            <person name="Testolin R."/>
            <person name="Huang H."/>
            <person name="Hellens R.P."/>
            <person name="Schaffer R.J."/>
        </authorList>
    </citation>
    <scope>NUCLEOTIDE SEQUENCE [LARGE SCALE GENOMIC DNA]</scope>
    <source>
        <strain evidence="12">cv. Red5</strain>
    </source>
</reference>
<evidence type="ECO:0000259" key="7">
    <source>
        <dbReference type="Pfam" id="PF00931"/>
    </source>
</evidence>
<dbReference type="SUPFAM" id="SSF52058">
    <property type="entry name" value="L domain-like"/>
    <property type="match status" value="1"/>
</dbReference>
<reference evidence="11 12" key="1">
    <citation type="submission" date="2017-07" db="EMBL/GenBank/DDBJ databases">
        <title>An improved, manually edited Actinidia chinensis var. chinensis (kiwifruit) genome highlights the challenges associated with draft genomes and gene prediction in plants.</title>
        <authorList>
            <person name="Pilkington S."/>
            <person name="Crowhurst R."/>
            <person name="Hilario E."/>
            <person name="Nardozza S."/>
            <person name="Fraser L."/>
            <person name="Peng Y."/>
            <person name="Gunaseelan K."/>
            <person name="Simpson R."/>
            <person name="Tahir J."/>
            <person name="Deroles S."/>
            <person name="Templeton K."/>
            <person name="Luo Z."/>
            <person name="Davy M."/>
            <person name="Cheng C."/>
            <person name="Mcneilage M."/>
            <person name="Scaglione D."/>
            <person name="Liu Y."/>
            <person name="Zhang Q."/>
            <person name="Datson P."/>
            <person name="De Silva N."/>
            <person name="Gardiner S."/>
            <person name="Bassett H."/>
            <person name="Chagne D."/>
            <person name="Mccallum J."/>
            <person name="Dzierzon H."/>
            <person name="Deng C."/>
            <person name="Wang Y.-Y."/>
            <person name="Barron N."/>
            <person name="Manako K."/>
            <person name="Bowen J."/>
            <person name="Foster T."/>
            <person name="Erridge Z."/>
            <person name="Tiffin H."/>
            <person name="Waite C."/>
            <person name="Davies K."/>
            <person name="Grierson E."/>
            <person name="Laing W."/>
            <person name="Kirk R."/>
            <person name="Chen X."/>
            <person name="Wood M."/>
            <person name="Montefiori M."/>
            <person name="Brummell D."/>
            <person name="Schwinn K."/>
            <person name="Catanach A."/>
            <person name="Fullerton C."/>
            <person name="Li D."/>
            <person name="Meiyalaghan S."/>
            <person name="Nieuwenhuizen N."/>
            <person name="Read N."/>
            <person name="Prakash R."/>
            <person name="Hunter D."/>
            <person name="Zhang H."/>
            <person name="Mckenzie M."/>
            <person name="Knabel M."/>
            <person name="Harris A."/>
            <person name="Allan A."/>
            <person name="Chen A."/>
            <person name="Janssen B."/>
            <person name="Plunkett B."/>
            <person name="Dwamena C."/>
            <person name="Voogd C."/>
            <person name="Leif D."/>
            <person name="Lafferty D."/>
            <person name="Souleyre E."/>
            <person name="Varkonyi-Gasic E."/>
            <person name="Gambi F."/>
            <person name="Hanley J."/>
            <person name="Yao J.-L."/>
            <person name="Cheung J."/>
            <person name="David K."/>
            <person name="Warren B."/>
            <person name="Marsh K."/>
            <person name="Snowden K."/>
            <person name="Lin-Wang K."/>
            <person name="Brian L."/>
            <person name="Martinez-Sanchez M."/>
            <person name="Wang M."/>
            <person name="Ileperuma N."/>
            <person name="Macnee N."/>
            <person name="Campin R."/>
            <person name="Mcatee P."/>
            <person name="Drummond R."/>
            <person name="Espley R."/>
            <person name="Ireland H."/>
            <person name="Wu R."/>
            <person name="Atkinson R."/>
            <person name="Karunairetnam S."/>
            <person name="Bulley S."/>
            <person name="Chunkath S."/>
            <person name="Hanley Z."/>
            <person name="Storey R."/>
            <person name="Thrimawithana A."/>
            <person name="Thomson S."/>
            <person name="David C."/>
            <person name="Testolin R."/>
        </authorList>
    </citation>
    <scope>NUCLEOTIDE SEQUENCE [LARGE SCALE GENOMIC DNA]</scope>
    <source>
        <strain evidence="12">cv. Red5</strain>
        <tissue evidence="11">Young leaf</tissue>
    </source>
</reference>
<dbReference type="Proteomes" id="UP000241394">
    <property type="component" value="Chromosome LG17"/>
</dbReference>
<dbReference type="InterPro" id="IPR058922">
    <property type="entry name" value="WHD_DRP"/>
</dbReference>